<reference evidence="5" key="3">
    <citation type="submission" date="2016-10" db="EMBL/GenBank/DDBJ databases">
        <authorList>
            <person name="Varghese N."/>
        </authorList>
    </citation>
    <scope>NUCLEOTIDE SEQUENCE [LARGE SCALE GENOMIC DNA]</scope>
    <source>
        <strain evidence="5">DSM 16632</strain>
    </source>
</reference>
<sequence length="149" mass="18220">MYFFAVLSSNSLYFSHSSPFQIQFPLLQIYYSFHILEGFYFLMMISAVFFIWFIFISISTIRFRSFNSCAVHIVSFSKNTFSQSFSLLFIVFYIILFLHFLLYVFLALQLLILKEHTKFKTFFREFYHYFRYLKLLRKLSLNYFILKNT</sequence>
<keyword evidence="1" id="KW-0472">Membrane</keyword>
<dbReference type="KEGG" id="mol:YLM1_1600"/>
<dbReference type="EMBL" id="CP014265">
    <property type="protein sequence ID" value="AMK16155.1"/>
    <property type="molecule type" value="Genomic_DNA"/>
</dbReference>
<gene>
    <name evidence="3" type="ORF">SAMN02910297_00553</name>
    <name evidence="2" type="ORF">YLM1_1600</name>
</gene>
<protein>
    <submittedName>
        <fullName evidence="2">Uncharacterized protein</fullName>
    </submittedName>
</protein>
<evidence type="ECO:0000313" key="4">
    <source>
        <dbReference type="Proteomes" id="UP000066376"/>
    </source>
</evidence>
<keyword evidence="1" id="KW-1133">Transmembrane helix</keyword>
<feature type="transmembrane region" description="Helical" evidence="1">
    <location>
        <begin position="39"/>
        <end position="58"/>
    </location>
</feature>
<evidence type="ECO:0000256" key="1">
    <source>
        <dbReference type="SAM" id="Phobius"/>
    </source>
</evidence>
<keyword evidence="4" id="KW-1185">Reference proteome</keyword>
<keyword evidence="1" id="KW-0812">Transmembrane</keyword>
<proteinExistence type="predicted"/>
<feature type="transmembrane region" description="Helical" evidence="1">
    <location>
        <begin position="85"/>
        <end position="113"/>
    </location>
</feature>
<name>A0A126R3C9_METOL</name>
<evidence type="ECO:0000313" key="5">
    <source>
        <dbReference type="Proteomes" id="UP000183442"/>
    </source>
</evidence>
<evidence type="ECO:0000313" key="3">
    <source>
        <dbReference type="EMBL" id="SFL31844.1"/>
    </source>
</evidence>
<reference evidence="4" key="2">
    <citation type="submission" date="2016-02" db="EMBL/GenBank/DDBJ databases">
        <title>The draft genome sequence of the rumen methanogen Methanobrevibacter olleyae YLM1.</title>
        <authorList>
            <consortium name="New Zealand Agricultural Greenhouse Gas Research Centre/Pastoral Greenhouse Gas Research Consortium"/>
            <person name="Kelly W.J."/>
            <person name="Li D."/>
            <person name="Lambie S.C."/>
            <person name="Attwood G.T."/>
            <person name="Altermann E."/>
            <person name="Leahy S.C."/>
        </authorList>
    </citation>
    <scope>NUCLEOTIDE SEQUENCE [LARGE SCALE GENOMIC DNA]</scope>
    <source>
        <strain evidence="4">YLM1</strain>
    </source>
</reference>
<dbReference type="EMBL" id="FOTL01000006">
    <property type="protein sequence ID" value="SFL31844.1"/>
    <property type="molecule type" value="Genomic_DNA"/>
</dbReference>
<dbReference type="Proteomes" id="UP000066376">
    <property type="component" value="Chromosome"/>
</dbReference>
<accession>A0A126R3C9</accession>
<organism evidence="2 4">
    <name type="scientific">Methanobrevibacter olleyae</name>
    <dbReference type="NCBI Taxonomy" id="294671"/>
    <lineage>
        <taxon>Archaea</taxon>
        <taxon>Methanobacteriati</taxon>
        <taxon>Methanobacteriota</taxon>
        <taxon>Methanomada group</taxon>
        <taxon>Methanobacteria</taxon>
        <taxon>Methanobacteriales</taxon>
        <taxon>Methanobacteriaceae</taxon>
        <taxon>Methanobrevibacter</taxon>
    </lineage>
</organism>
<reference evidence="2 4" key="1">
    <citation type="journal article" date="2016" name="Genome Announc.">
        <title>Draft Genome Sequence of the Rumen Methanogen Methanobrevibacter olleyae YLM1.</title>
        <authorList>
            <person name="Kelly W.J."/>
            <person name="Li D."/>
            <person name="Lambie S.C."/>
            <person name="Cox F."/>
            <person name="Attwood G.T."/>
            <person name="Altermann E."/>
            <person name="Leahy S.C."/>
        </authorList>
    </citation>
    <scope>NUCLEOTIDE SEQUENCE [LARGE SCALE GENOMIC DNA]</scope>
    <source>
        <strain evidence="2 4">YLM1</strain>
    </source>
</reference>
<evidence type="ECO:0000313" key="2">
    <source>
        <dbReference type="EMBL" id="AMK16155.1"/>
    </source>
</evidence>
<dbReference type="Proteomes" id="UP000183442">
    <property type="component" value="Unassembled WGS sequence"/>
</dbReference>
<dbReference type="AlphaFoldDB" id="A0A126R3C9"/>
<reference evidence="3" key="4">
    <citation type="submission" date="2016-10" db="EMBL/GenBank/DDBJ databases">
        <authorList>
            <person name="de Groot N.N."/>
        </authorList>
    </citation>
    <scope>NUCLEOTIDE SEQUENCE [LARGE SCALE GENOMIC DNA]</scope>
    <source>
        <strain evidence="3">DSM 16632</strain>
    </source>
</reference>
<dbReference type="PATRIC" id="fig|294671.3.peg.1665"/>